<dbReference type="InterPro" id="IPR036388">
    <property type="entry name" value="WH-like_DNA-bd_sf"/>
</dbReference>
<dbReference type="CDD" id="cd00038">
    <property type="entry name" value="CAP_ED"/>
    <property type="match status" value="1"/>
</dbReference>
<dbReference type="Pfam" id="PF00027">
    <property type="entry name" value="cNMP_binding"/>
    <property type="match status" value="1"/>
</dbReference>
<dbReference type="PANTHER" id="PTHR24567:SF26">
    <property type="entry name" value="REGULATORY PROTEIN YEIL"/>
    <property type="match status" value="1"/>
</dbReference>
<dbReference type="RefSeq" id="WP_130557020.1">
    <property type="nucleotide sequence ID" value="NZ_AP028947.1"/>
</dbReference>
<feature type="domain" description="Cyclic nucleotide-binding" evidence="4">
    <location>
        <begin position="11"/>
        <end position="131"/>
    </location>
</feature>
<dbReference type="SUPFAM" id="SSF51206">
    <property type="entry name" value="cAMP-binding domain-like"/>
    <property type="match status" value="1"/>
</dbReference>
<evidence type="ECO:0000256" key="1">
    <source>
        <dbReference type="ARBA" id="ARBA00023015"/>
    </source>
</evidence>
<evidence type="ECO:0000313" key="5">
    <source>
        <dbReference type="EMBL" id="BET24750.1"/>
    </source>
</evidence>
<dbReference type="InterPro" id="IPR036390">
    <property type="entry name" value="WH_DNA-bd_sf"/>
</dbReference>
<proteinExistence type="predicted"/>
<dbReference type="InterPro" id="IPR018490">
    <property type="entry name" value="cNMP-bd_dom_sf"/>
</dbReference>
<organism evidence="5 6">
    <name type="scientific">Limnobacter thiooxidans</name>
    <dbReference type="NCBI Taxonomy" id="131080"/>
    <lineage>
        <taxon>Bacteria</taxon>
        <taxon>Pseudomonadati</taxon>
        <taxon>Pseudomonadota</taxon>
        <taxon>Betaproteobacteria</taxon>
        <taxon>Burkholderiales</taxon>
        <taxon>Burkholderiaceae</taxon>
        <taxon>Limnobacter</taxon>
    </lineage>
</organism>
<reference evidence="5 6" key="1">
    <citation type="submission" date="2023-10" db="EMBL/GenBank/DDBJ databases">
        <title>Complete Genome Sequence of Limnobacter thiooxidans CS-K2T, Isolated from freshwater lake sediments in Bavaria, Germany.</title>
        <authorList>
            <person name="Naruki M."/>
            <person name="Watanabe A."/>
            <person name="Warashina T."/>
            <person name="Morita T."/>
            <person name="Arakawa K."/>
        </authorList>
    </citation>
    <scope>NUCLEOTIDE SEQUENCE [LARGE SCALE GENOMIC DNA]</scope>
    <source>
        <strain evidence="5 6">CS-K2</strain>
    </source>
</reference>
<sequence length="230" mass="26121">MILEHLKAIVILKDLDDRSMRSIEHFFTTKVFKAGTCILNYDSETDSVMALCNGLIRVSLITPQAKEMVIRDIKPGELVGDWAAIDDKPRSAQVVAIQDSVIALIKKTDFLALVTHHPHIALRQMQELTKQLRAMSWRLTEFVAMKADLRVQSVILDFATQTPEGLFIPKMAGHQEIAARAFTQREVVAREITALQKEGVLVRHNEGFLIPNPERLELLQERKTYKHQST</sequence>
<accession>A0AA86J5N6</accession>
<dbReference type="GO" id="GO:0003700">
    <property type="term" value="F:DNA-binding transcription factor activity"/>
    <property type="evidence" value="ECO:0007669"/>
    <property type="project" value="TreeGrafter"/>
</dbReference>
<dbReference type="InterPro" id="IPR000595">
    <property type="entry name" value="cNMP-bd_dom"/>
</dbReference>
<dbReference type="PANTHER" id="PTHR24567">
    <property type="entry name" value="CRP FAMILY TRANSCRIPTIONAL REGULATORY PROTEIN"/>
    <property type="match status" value="1"/>
</dbReference>
<dbReference type="Gene3D" id="1.10.10.10">
    <property type="entry name" value="Winged helix-like DNA-binding domain superfamily/Winged helix DNA-binding domain"/>
    <property type="match status" value="1"/>
</dbReference>
<dbReference type="EMBL" id="AP028947">
    <property type="protein sequence ID" value="BET24750.1"/>
    <property type="molecule type" value="Genomic_DNA"/>
</dbReference>
<name>A0AA86J5N6_9BURK</name>
<dbReference type="Pfam" id="PF13545">
    <property type="entry name" value="HTH_Crp_2"/>
    <property type="match status" value="1"/>
</dbReference>
<dbReference type="GO" id="GO:0003677">
    <property type="term" value="F:DNA binding"/>
    <property type="evidence" value="ECO:0007669"/>
    <property type="project" value="UniProtKB-KW"/>
</dbReference>
<dbReference type="InterPro" id="IPR014710">
    <property type="entry name" value="RmlC-like_jellyroll"/>
</dbReference>
<keyword evidence="3" id="KW-0804">Transcription</keyword>
<dbReference type="Proteomes" id="UP001329151">
    <property type="component" value="Chromosome"/>
</dbReference>
<dbReference type="SMART" id="SM00100">
    <property type="entry name" value="cNMP"/>
    <property type="match status" value="1"/>
</dbReference>
<evidence type="ECO:0000259" key="4">
    <source>
        <dbReference type="PROSITE" id="PS50042"/>
    </source>
</evidence>
<keyword evidence="6" id="KW-1185">Reference proteome</keyword>
<dbReference type="Gene3D" id="2.60.120.10">
    <property type="entry name" value="Jelly Rolls"/>
    <property type="match status" value="1"/>
</dbReference>
<evidence type="ECO:0000256" key="2">
    <source>
        <dbReference type="ARBA" id="ARBA00023125"/>
    </source>
</evidence>
<dbReference type="KEGG" id="lto:RGQ30_02510"/>
<dbReference type="InterPro" id="IPR012318">
    <property type="entry name" value="HTH_CRP"/>
</dbReference>
<dbReference type="SUPFAM" id="SSF46785">
    <property type="entry name" value="Winged helix' DNA-binding domain"/>
    <property type="match status" value="1"/>
</dbReference>
<keyword evidence="1" id="KW-0805">Transcription regulation</keyword>
<dbReference type="InterPro" id="IPR050397">
    <property type="entry name" value="Env_Response_Regulators"/>
</dbReference>
<dbReference type="PROSITE" id="PS50042">
    <property type="entry name" value="CNMP_BINDING_3"/>
    <property type="match status" value="1"/>
</dbReference>
<protein>
    <submittedName>
        <fullName evidence="5">Crp/Fnr family transcriptional regulator</fullName>
    </submittedName>
</protein>
<keyword evidence="2" id="KW-0238">DNA-binding</keyword>
<dbReference type="AlphaFoldDB" id="A0AA86J5N6"/>
<dbReference type="GO" id="GO:0005829">
    <property type="term" value="C:cytosol"/>
    <property type="evidence" value="ECO:0007669"/>
    <property type="project" value="TreeGrafter"/>
</dbReference>
<gene>
    <name evidence="5" type="ORF">RGQ30_02510</name>
</gene>
<evidence type="ECO:0000313" key="6">
    <source>
        <dbReference type="Proteomes" id="UP001329151"/>
    </source>
</evidence>
<evidence type="ECO:0000256" key="3">
    <source>
        <dbReference type="ARBA" id="ARBA00023163"/>
    </source>
</evidence>